<evidence type="ECO:0000313" key="2">
    <source>
        <dbReference type="Proteomes" id="UP001156905"/>
    </source>
</evidence>
<organism evidence="1 2">
    <name type="scientific">Bradyrhizobium iriomotense</name>
    <dbReference type="NCBI Taxonomy" id="441950"/>
    <lineage>
        <taxon>Bacteria</taxon>
        <taxon>Pseudomonadati</taxon>
        <taxon>Pseudomonadota</taxon>
        <taxon>Alphaproteobacteria</taxon>
        <taxon>Hyphomicrobiales</taxon>
        <taxon>Nitrobacteraceae</taxon>
        <taxon>Bradyrhizobium</taxon>
    </lineage>
</organism>
<gene>
    <name evidence="1" type="ORF">GCM10007857_32210</name>
</gene>
<accession>A0ABQ6AWY5</accession>
<dbReference type="Proteomes" id="UP001156905">
    <property type="component" value="Unassembled WGS sequence"/>
</dbReference>
<reference evidence="2" key="1">
    <citation type="journal article" date="2019" name="Int. J. Syst. Evol. Microbiol.">
        <title>The Global Catalogue of Microorganisms (GCM) 10K type strain sequencing project: providing services to taxonomists for standard genome sequencing and annotation.</title>
        <authorList>
            <consortium name="The Broad Institute Genomics Platform"/>
            <consortium name="The Broad Institute Genome Sequencing Center for Infectious Disease"/>
            <person name="Wu L."/>
            <person name="Ma J."/>
        </authorList>
    </citation>
    <scope>NUCLEOTIDE SEQUENCE [LARGE SCALE GENOMIC DNA]</scope>
    <source>
        <strain evidence="2">NBRC 102520</strain>
    </source>
</reference>
<comment type="caution">
    <text evidence="1">The sequence shown here is derived from an EMBL/GenBank/DDBJ whole genome shotgun (WGS) entry which is preliminary data.</text>
</comment>
<dbReference type="EMBL" id="BSOW01000010">
    <property type="protein sequence ID" value="GLR86510.1"/>
    <property type="molecule type" value="Genomic_DNA"/>
</dbReference>
<evidence type="ECO:0008006" key="3">
    <source>
        <dbReference type="Google" id="ProtNLM"/>
    </source>
</evidence>
<protein>
    <recommendedName>
        <fullName evidence="3">Restriction endonuclease type IV Mrr domain-containing protein</fullName>
    </recommendedName>
</protein>
<sequence>MAPLAERERRQAVRAFAAGLSSATSLNRPKDWQAFERLTRDLFARITGDVHMDLHGRNGQPQSGVDVSGIDQRTRVQVGIQCRGRGDGSAWTNSRLTQKELREEVAKARSFYPRLDVFVVLTTGPNDVRLKKAAAEISERHARDGSFEVQVHGWDWLEGRLSEHADLAIRYGLIAVASPVFHDATTASTIAKQIGARLATAVELMNDRRSVNERFTLQSISKHLGFPDWRKLEDITEGRSDVIASELVNLARALGINEQWLLEGKQTPFRVDPEDYRGAEEQFDSIQRLNPRRIVFVRQSEDDFESIVAAEIDDFRWVTFHWDHPTSSHVGGTGKYQLLEYCCLPGGSIGLLTIRGRALFTESISKRLTSCASGRGMFIQERSFIGGTTISGGSILQNWRKRGWRVHPNLRENCAKPSVSHAWCLQIIKGLLNVTAGCAPSSLMQVYPSTSGNLLRAILSTSASRAIESR</sequence>
<evidence type="ECO:0000313" key="1">
    <source>
        <dbReference type="EMBL" id="GLR86510.1"/>
    </source>
</evidence>
<name>A0ABQ6AWY5_9BRAD</name>
<keyword evidence="2" id="KW-1185">Reference proteome</keyword>
<dbReference type="RefSeq" id="WP_284267008.1">
    <property type="nucleotide sequence ID" value="NZ_BSOW01000010.1"/>
</dbReference>
<proteinExistence type="predicted"/>